<dbReference type="STRING" id="135651.G0N7A2"/>
<dbReference type="AlphaFoldDB" id="G0N7A2"/>
<proteinExistence type="predicted"/>
<feature type="signal peptide" evidence="1">
    <location>
        <begin position="1"/>
        <end position="16"/>
    </location>
</feature>
<evidence type="ECO:0008006" key="4">
    <source>
        <dbReference type="Google" id="ProtNLM"/>
    </source>
</evidence>
<evidence type="ECO:0000313" key="3">
    <source>
        <dbReference type="Proteomes" id="UP000008068"/>
    </source>
</evidence>
<dbReference type="Proteomes" id="UP000008068">
    <property type="component" value="Unassembled WGS sequence"/>
</dbReference>
<dbReference type="EMBL" id="GL379846">
    <property type="protein sequence ID" value="EGT54539.1"/>
    <property type="molecule type" value="Genomic_DNA"/>
</dbReference>
<name>G0N7A2_CAEBE</name>
<evidence type="ECO:0000256" key="1">
    <source>
        <dbReference type="SAM" id="SignalP"/>
    </source>
</evidence>
<dbReference type="eggNOG" id="KOG4297">
    <property type="taxonomic scope" value="Eukaryota"/>
</dbReference>
<protein>
    <recommendedName>
        <fullName evidence="4">C-type lectin domain-containing protein</fullName>
    </recommendedName>
</protein>
<keyword evidence="1" id="KW-0732">Signal</keyword>
<dbReference type="HOGENOM" id="CLU_086458_0_0_1"/>
<accession>G0N7A2</accession>
<feature type="chain" id="PRO_5003405333" description="C-type lectin domain-containing protein" evidence="1">
    <location>
        <begin position="17"/>
        <end position="235"/>
    </location>
</feature>
<dbReference type="InParanoid" id="G0N7A2"/>
<organism evidence="3">
    <name type="scientific">Caenorhabditis brenneri</name>
    <name type="common">Nematode worm</name>
    <dbReference type="NCBI Taxonomy" id="135651"/>
    <lineage>
        <taxon>Eukaryota</taxon>
        <taxon>Metazoa</taxon>
        <taxon>Ecdysozoa</taxon>
        <taxon>Nematoda</taxon>
        <taxon>Chromadorea</taxon>
        <taxon>Rhabditida</taxon>
        <taxon>Rhabditina</taxon>
        <taxon>Rhabditomorpha</taxon>
        <taxon>Rhabditoidea</taxon>
        <taxon>Rhabditidae</taxon>
        <taxon>Peloderinae</taxon>
        <taxon>Caenorhabditis</taxon>
    </lineage>
</organism>
<sequence length="235" mass="26363">MSRLILLFLSIPFVLSAAPKCPEDFVRVERTPTVKNNHTSDWCFAVLALDRAGSRDWARGLCANYNYTLSIPESLEEFRLISAYSKGVTAAAERDFNKTITNLLIAVDGEFTPKCKAKMVRNWRYKPKKDKGECGLHQNLFSFDSSNTDPTFALDRNLEGYPNGRSESGFPGGISIARYASCLAMDPDRYDSAEFKYEDITNHTLHDGFFHLTWCDGSEGEEQNMFGVLCGGPPQ</sequence>
<keyword evidence="3" id="KW-1185">Reference proteome</keyword>
<reference evidence="3" key="1">
    <citation type="submission" date="2011-07" db="EMBL/GenBank/DDBJ databases">
        <authorList>
            <consortium name="Caenorhabditis brenneri Sequencing and Analysis Consortium"/>
            <person name="Wilson R.K."/>
        </authorList>
    </citation>
    <scope>NUCLEOTIDE SEQUENCE [LARGE SCALE GENOMIC DNA]</scope>
    <source>
        <strain evidence="3">PB2801</strain>
    </source>
</reference>
<evidence type="ECO:0000313" key="2">
    <source>
        <dbReference type="EMBL" id="EGT54539.1"/>
    </source>
</evidence>
<gene>
    <name evidence="2" type="ORF">CAEBREN_22158</name>
</gene>